<dbReference type="PANTHER" id="PTHR43285">
    <property type="entry name" value="ANTHRANILATE PHOSPHORIBOSYLTRANSFERASE"/>
    <property type="match status" value="1"/>
</dbReference>
<keyword evidence="3 8" id="KW-0808">Transferase</keyword>
<dbReference type="InterPro" id="IPR005940">
    <property type="entry name" value="Anthranilate_Pribosyl_Tfrase"/>
</dbReference>
<evidence type="ECO:0000259" key="7">
    <source>
        <dbReference type="Pfam" id="PF02885"/>
    </source>
</evidence>
<dbReference type="HOGENOM" id="CLU_034315_0_0_3"/>
<dbReference type="OrthoDB" id="9926at2"/>
<dbReference type="EMBL" id="CP003495">
    <property type="protein sequence ID" value="AFY29555.1"/>
    <property type="molecule type" value="Genomic_DNA"/>
</dbReference>
<dbReference type="eggNOG" id="COG0547">
    <property type="taxonomic scope" value="Bacteria"/>
</dbReference>
<dbReference type="PATRIC" id="fig|292564.3.peg.2325"/>
<dbReference type="Pfam" id="PF02885">
    <property type="entry name" value="Glycos_trans_3N"/>
    <property type="match status" value="1"/>
</dbReference>
<keyword evidence="1" id="KW-0028">Amino-acid biosynthesis</keyword>
<name>K9P8V7_CYAGP</name>
<evidence type="ECO:0000313" key="9">
    <source>
        <dbReference type="Proteomes" id="UP000010388"/>
    </source>
</evidence>
<dbReference type="Gene3D" id="1.20.970.10">
    <property type="entry name" value="Transferase, Pyrimidine Nucleoside Phosphorylase, Chain C"/>
    <property type="match status" value="1"/>
</dbReference>
<dbReference type="GO" id="GO:0000162">
    <property type="term" value="P:L-tryptophan biosynthetic process"/>
    <property type="evidence" value="ECO:0007669"/>
    <property type="project" value="InterPro"/>
</dbReference>
<dbReference type="InterPro" id="IPR036320">
    <property type="entry name" value="Glycosyl_Trfase_fam3_N_dom_sf"/>
</dbReference>
<evidence type="ECO:0000256" key="1">
    <source>
        <dbReference type="ARBA" id="ARBA00022605"/>
    </source>
</evidence>
<feature type="domain" description="Glycosyl transferase family 3" evidence="6">
    <location>
        <begin position="142"/>
        <end position="365"/>
    </location>
</feature>
<keyword evidence="4" id="KW-0057">Aromatic amino acid biosynthesis</keyword>
<dbReference type="KEGG" id="cgc:Cyagr_2449"/>
<dbReference type="GO" id="GO:0004048">
    <property type="term" value="F:anthranilate phosphoribosyltransferase activity"/>
    <property type="evidence" value="ECO:0007669"/>
    <property type="project" value="InterPro"/>
</dbReference>
<evidence type="ECO:0000259" key="6">
    <source>
        <dbReference type="Pfam" id="PF00591"/>
    </source>
</evidence>
<dbReference type="Pfam" id="PF00591">
    <property type="entry name" value="Glycos_transf_3"/>
    <property type="match status" value="1"/>
</dbReference>
<dbReference type="AlphaFoldDB" id="K9P8V7"/>
<feature type="region of interest" description="Disordered" evidence="5">
    <location>
        <begin position="1"/>
        <end position="27"/>
    </location>
</feature>
<proteinExistence type="predicted"/>
<keyword evidence="2 8" id="KW-0328">Glycosyltransferase</keyword>
<accession>K9P8V7</accession>
<evidence type="ECO:0000256" key="3">
    <source>
        <dbReference type="ARBA" id="ARBA00022679"/>
    </source>
</evidence>
<evidence type="ECO:0000256" key="4">
    <source>
        <dbReference type="ARBA" id="ARBA00023141"/>
    </source>
</evidence>
<protein>
    <submittedName>
        <fullName evidence="8">Anthranilate phosphoribosyltransferase</fullName>
    </submittedName>
</protein>
<dbReference type="InterPro" id="IPR017459">
    <property type="entry name" value="Glycosyl_Trfase_fam3_N_dom"/>
</dbReference>
<reference evidence="9" key="1">
    <citation type="journal article" date="2013" name="Proc. Natl. Acad. Sci. U.S.A.">
        <title>Improving the coverage of the cyanobacterial phylum using diversity-driven genome sequencing.</title>
        <authorList>
            <person name="Shih P.M."/>
            <person name="Wu D."/>
            <person name="Latifi A."/>
            <person name="Axen S.D."/>
            <person name="Fewer D.P."/>
            <person name="Talla E."/>
            <person name="Calteau A."/>
            <person name="Cai F."/>
            <person name="Tandeau de Marsac N."/>
            <person name="Rippka R."/>
            <person name="Herdman M."/>
            <person name="Sivonen K."/>
            <person name="Coursin T."/>
            <person name="Laurent T."/>
            <person name="Goodwin L."/>
            <person name="Nolan M."/>
            <person name="Davenport K.W."/>
            <person name="Han C.S."/>
            <person name="Rubin E.M."/>
            <person name="Eisen J.A."/>
            <person name="Woyke T."/>
            <person name="Gugger M."/>
            <person name="Kerfeld C.A."/>
        </authorList>
    </citation>
    <scope>NUCLEOTIDE SEQUENCE [LARGE SCALE GENOMIC DNA]</scope>
    <source>
        <strain evidence="9">ATCC 27147 / PCC 6307</strain>
    </source>
</reference>
<dbReference type="RefSeq" id="WP_015109993.1">
    <property type="nucleotide sequence ID" value="NC_019675.1"/>
</dbReference>
<dbReference type="Proteomes" id="UP000010388">
    <property type="component" value="Chromosome"/>
</dbReference>
<dbReference type="PANTHER" id="PTHR43285:SF3">
    <property type="entry name" value="SLL1634 PROTEIN"/>
    <property type="match status" value="1"/>
</dbReference>
<feature type="domain" description="Glycosyl transferase family 3 N-terminal" evidence="7">
    <location>
        <begin position="47"/>
        <end position="112"/>
    </location>
</feature>
<evidence type="ECO:0000256" key="2">
    <source>
        <dbReference type="ARBA" id="ARBA00022676"/>
    </source>
</evidence>
<organism evidence="8 9">
    <name type="scientific">Cyanobium gracile (strain ATCC 27147 / PCC 6307)</name>
    <dbReference type="NCBI Taxonomy" id="292564"/>
    <lineage>
        <taxon>Bacteria</taxon>
        <taxon>Bacillati</taxon>
        <taxon>Cyanobacteriota</taxon>
        <taxon>Cyanophyceae</taxon>
        <taxon>Synechococcales</taxon>
        <taxon>Prochlorococcaceae</taxon>
        <taxon>Cyanobium</taxon>
    </lineage>
</organism>
<dbReference type="NCBIfam" id="NF005635">
    <property type="entry name" value="PRK07394.1"/>
    <property type="match status" value="1"/>
</dbReference>
<dbReference type="SUPFAM" id="SSF47648">
    <property type="entry name" value="Nucleoside phosphorylase/phosphoribosyltransferase N-terminal domain"/>
    <property type="match status" value="1"/>
</dbReference>
<dbReference type="InterPro" id="IPR000312">
    <property type="entry name" value="Glycosyl_Trfase_fam3"/>
</dbReference>
<dbReference type="SUPFAM" id="SSF52418">
    <property type="entry name" value="Nucleoside phosphorylase/phosphoribosyltransferase catalytic domain"/>
    <property type="match status" value="1"/>
</dbReference>
<dbReference type="STRING" id="292564.Cyagr_2449"/>
<dbReference type="InterPro" id="IPR035902">
    <property type="entry name" value="Nuc_phospho_transferase"/>
</dbReference>
<evidence type="ECO:0000256" key="5">
    <source>
        <dbReference type="SAM" id="MobiDB-lite"/>
    </source>
</evidence>
<evidence type="ECO:0000313" key="8">
    <source>
        <dbReference type="EMBL" id="AFY29555.1"/>
    </source>
</evidence>
<dbReference type="Gene3D" id="3.40.1030.10">
    <property type="entry name" value="Nucleoside phosphorylase/phosphoribosyltransferase catalytic domain"/>
    <property type="match status" value="1"/>
</dbReference>
<sequence>MSSLLPEPAGPGPDAIPPGTAQPLNAAEDRRLVRLRALGPERARFRELIGKVGSGEHTSTGLDRQEAAEAMDLMLQGLVDDAQMGAFLIAHRIRRPHPTELSGMLDSYRRSGPVLETPGRRPLCFGVPYDGRSRTAPLLPLVALVLASDAVPVVLHGGDPMPVKFGVTLAELFGAIGISWTGLPLEEVQRRLDRHGLALTHQPDHFAWAERLVPVRDAIGKRPPIASLELLWTPHRGEHLLVSGFVHPPTETRAWQALQDCGETDLLTVKGLEGSTDLPTSRAGITARVRRGATERILLHPRDHGITSAEVPWQGLEAWRTEALAALSGEGSLVPALRWNVAAYLWFAGRFEHLEDALEQATALLMARSGERLRRQLAAPENGDPPLEDPNR</sequence>
<gene>
    <name evidence="8" type="ordered locus">Cyagr_2449</name>
</gene>
<dbReference type="GO" id="GO:0005829">
    <property type="term" value="C:cytosol"/>
    <property type="evidence" value="ECO:0007669"/>
    <property type="project" value="TreeGrafter"/>
</dbReference>